<evidence type="ECO:0000256" key="3">
    <source>
        <dbReference type="ARBA" id="ARBA00022679"/>
    </source>
</evidence>
<dbReference type="InterPro" id="IPR007096">
    <property type="entry name" value="RNA-dir_Rpol_cat_phage"/>
</dbReference>
<dbReference type="EMBL" id="MN033818">
    <property type="protein sequence ID" value="QDH88061.1"/>
    <property type="molecule type" value="Genomic_RNA"/>
</dbReference>
<keyword evidence="9" id="KW-0479">Metal-binding</keyword>
<sequence>MKSLTSLWSCVAHEMATRCCTSATLDIKTVERRVEHEGLSFLAITLADYGKVIEKWLDHGLVVPSDQTSFKMSGPIGLPAFLQGFLGRVFDPSSGVLLENPDIEAIYALRQLTLMFSKIGPPSSTRNGGATRVVTRDRERLAMSEFLQCEKEVKESDSILDPIYLDRFRSMSDLLFGEMFGKLEEILAFHRLIPKHGPGAVADRLSSNAKYDSRTWTTRLQSVFRAEDYLVANRNVSSDSCEYTFSVSATMCCYQSSATTFDLLEPGAEIPVRVIAVPKTLKSPRIIAIEPTCMQYMQQALFGILRDGIERFYPLSSMIGIEDQEPNRNLAREGSLSGDLATLDLSEASDRVSNEHVLALFSGHPLLLEAVQVTRSRKADVPGHGVIRLAKFASMGSALCFPVEAMVFLTLIFLGINEELSTPLCSEGDINSFADRVRVFGDDLIVPRDYVLSVVDTLSTFGYKVNAGKSFWTGRFRESCGREYYDGLDVSIVKVRNVLPTQRQDATGVLSAVSLRNQLYWAGQWKAAAWLDNYLGKLLKHFPNVAPTSPVLGRESALGYEFQRLDPYVHSPLVKGYYVYAKPPPDVLEGDGALLKCLLRNTPRPWDKILEPEEKPQFDVASVDDEHLERSGRPEHVSIKLGWRSPF</sequence>
<evidence type="ECO:0000256" key="7">
    <source>
        <dbReference type="ARBA" id="ARBA00030248"/>
    </source>
</evidence>
<feature type="binding site" evidence="9">
    <location>
        <position position="344"/>
    </location>
    <ligand>
        <name>Mg(2+)</name>
        <dbReference type="ChEBI" id="CHEBI:18420"/>
        <label>2</label>
    </ligand>
</feature>
<dbReference type="GO" id="GO:0046872">
    <property type="term" value="F:metal ion binding"/>
    <property type="evidence" value="ECO:0007669"/>
    <property type="project" value="UniProtKB-KW"/>
</dbReference>
<feature type="domain" description="RdRp catalytic" evidence="10">
    <location>
        <begin position="329"/>
        <end position="474"/>
    </location>
</feature>
<keyword evidence="6" id="KW-0693">Viral RNA replication</keyword>
<comment type="cofactor">
    <cofactor evidence="9">
        <name>Mg(2+)</name>
        <dbReference type="ChEBI" id="CHEBI:18420"/>
    </cofactor>
    <text evidence="9">Binds 2 Mg(2+) per subunit.</text>
</comment>
<evidence type="ECO:0000256" key="6">
    <source>
        <dbReference type="ARBA" id="ARBA00022953"/>
    </source>
</evidence>
<feature type="binding site" evidence="9">
    <location>
        <position position="443"/>
    </location>
    <ligand>
        <name>Mg(2+)</name>
        <dbReference type="ChEBI" id="CHEBI:18420"/>
        <label>2</label>
    </ligand>
</feature>
<evidence type="ECO:0000256" key="8">
    <source>
        <dbReference type="ARBA" id="ARBA00048744"/>
    </source>
</evidence>
<dbReference type="InterPro" id="IPR005093">
    <property type="entry name" value="RNArep_beta"/>
</dbReference>
<dbReference type="Pfam" id="PF03431">
    <property type="entry name" value="RNA_replicase_B"/>
    <property type="match status" value="1"/>
</dbReference>
<comment type="catalytic activity">
    <reaction evidence="8">
        <text>RNA(n) + a ribonucleoside 5'-triphosphate = RNA(n+1) + diphosphate</text>
        <dbReference type="Rhea" id="RHEA:21248"/>
        <dbReference type="Rhea" id="RHEA-COMP:14527"/>
        <dbReference type="Rhea" id="RHEA-COMP:17342"/>
        <dbReference type="ChEBI" id="CHEBI:33019"/>
        <dbReference type="ChEBI" id="CHEBI:61557"/>
        <dbReference type="ChEBI" id="CHEBI:140395"/>
        <dbReference type="EC" id="2.7.7.48"/>
    </reaction>
</comment>
<keyword evidence="9" id="KW-0460">Magnesium</keyword>
<dbReference type="GO" id="GO:0003968">
    <property type="term" value="F:RNA-directed RNA polymerase activity"/>
    <property type="evidence" value="ECO:0007669"/>
    <property type="project" value="UniProtKB-KW"/>
</dbReference>
<evidence type="ECO:0000256" key="1">
    <source>
        <dbReference type="ARBA" id="ARBA00012494"/>
    </source>
</evidence>
<dbReference type="EC" id="2.7.7.48" evidence="1"/>
<protein>
    <recommendedName>
        <fullName evidence="1">RNA-directed RNA polymerase</fullName>
        <ecNumber evidence="1">2.7.7.48</ecNumber>
    </recommendedName>
    <alternativeName>
        <fullName evidence="7">RNA replicase beta chain</fullName>
    </alternativeName>
</protein>
<proteinExistence type="predicted"/>
<evidence type="ECO:0000256" key="2">
    <source>
        <dbReference type="ARBA" id="ARBA00022484"/>
    </source>
</evidence>
<evidence type="ECO:0000259" key="10">
    <source>
        <dbReference type="PROSITE" id="PS50522"/>
    </source>
</evidence>
<dbReference type="PROSITE" id="PS50522">
    <property type="entry name" value="RDRP_PHAGE"/>
    <property type="match status" value="1"/>
</dbReference>
<dbReference type="GO" id="GO:0000166">
    <property type="term" value="F:nucleotide binding"/>
    <property type="evidence" value="ECO:0007669"/>
    <property type="project" value="UniProtKB-KW"/>
</dbReference>
<dbReference type="GO" id="GO:0039694">
    <property type="term" value="P:viral RNA genome replication"/>
    <property type="evidence" value="ECO:0007669"/>
    <property type="project" value="InterPro"/>
</dbReference>
<keyword evidence="2 11" id="KW-0696">RNA-directed RNA polymerase</keyword>
<evidence type="ECO:0000256" key="9">
    <source>
        <dbReference type="PIRSR" id="PIRSR605093-1"/>
    </source>
</evidence>
<keyword evidence="5" id="KW-0547">Nucleotide-binding</keyword>
<evidence type="ECO:0000256" key="4">
    <source>
        <dbReference type="ARBA" id="ARBA00022695"/>
    </source>
</evidence>
<accession>A0A514D368</accession>
<feature type="binding site" evidence="9">
    <location>
        <position position="442"/>
    </location>
    <ligand>
        <name>Mg(2+)</name>
        <dbReference type="ChEBI" id="CHEBI:18420"/>
        <label>2</label>
    </ligand>
</feature>
<organism evidence="11">
    <name type="scientific">Leviviridae sp</name>
    <dbReference type="NCBI Taxonomy" id="2027243"/>
    <lineage>
        <taxon>Viruses</taxon>
        <taxon>Riboviria</taxon>
        <taxon>Orthornavirae</taxon>
        <taxon>Lenarviricota</taxon>
        <taxon>Leviviricetes</taxon>
        <taxon>Norzivirales</taxon>
        <taxon>Fiersviridae</taxon>
    </lineage>
</organism>
<evidence type="ECO:0000256" key="5">
    <source>
        <dbReference type="ARBA" id="ARBA00022741"/>
    </source>
</evidence>
<name>A0A514D368_9VIRU</name>
<evidence type="ECO:0000313" key="11">
    <source>
        <dbReference type="EMBL" id="QDH88061.1"/>
    </source>
</evidence>
<keyword evidence="4" id="KW-0548">Nucleotidyltransferase</keyword>
<gene>
    <name evidence="11" type="ORF">H3Bulk41708_000004</name>
</gene>
<reference evidence="11" key="1">
    <citation type="submission" date="2019-05" db="EMBL/GenBank/DDBJ databases">
        <title>Metatranscriptomic reconstruction reveals RNA viruses with the potential to shape carbon cycling in soil.</title>
        <authorList>
            <person name="Starr E.P."/>
            <person name="Nuccio E."/>
            <person name="Pett-Ridge J."/>
            <person name="Banfield J.F."/>
            <person name="Firestone M.K."/>
        </authorList>
    </citation>
    <scope>NUCLEOTIDE SEQUENCE</scope>
    <source>
        <strain evidence="11">H3_Bulk_41_scaffold_708</strain>
    </source>
</reference>
<keyword evidence="3" id="KW-0808">Transferase</keyword>